<sequence>MYKLVALDMDGTLLNSEHKITERNKQAISAARAKGVHVVLASGRPLEGMQTALQELNMTSDDDFVLSYNASLVQRIASQAVVRSNILTGADAKRIARKAKELGVHVHAFSRTEGLITPEHNYYTDHEAKINELSITLKDFETLEDDEEIMKVMIIDVPEKLSAAHEQLPEAFFKDYTIVKSAPFFLEFMNPNSNKGTGVKALADYLGIDASEVICMGDAGNDHHMIKYAGLGVAMENASEDTKAIANYITDTNDNSGVAQVIEKFILNAE</sequence>
<dbReference type="PROSITE" id="PS01228">
    <property type="entry name" value="COF_1"/>
    <property type="match status" value="1"/>
</dbReference>
<keyword evidence="1" id="KW-0378">Hydrolase</keyword>
<dbReference type="GO" id="GO:0016791">
    <property type="term" value="F:phosphatase activity"/>
    <property type="evidence" value="ECO:0007669"/>
    <property type="project" value="TreeGrafter"/>
</dbReference>
<dbReference type="InterPro" id="IPR036412">
    <property type="entry name" value="HAD-like_sf"/>
</dbReference>
<dbReference type="GO" id="GO:0000287">
    <property type="term" value="F:magnesium ion binding"/>
    <property type="evidence" value="ECO:0007669"/>
    <property type="project" value="TreeGrafter"/>
</dbReference>
<dbReference type="NCBIfam" id="NF007806">
    <property type="entry name" value="PRK10513.1"/>
    <property type="match status" value="1"/>
</dbReference>
<accession>A0A2T3QIZ4</accession>
<dbReference type="CDD" id="cd07516">
    <property type="entry name" value="HAD_Pase"/>
    <property type="match status" value="1"/>
</dbReference>
<dbReference type="InterPro" id="IPR000150">
    <property type="entry name" value="Cof"/>
</dbReference>
<dbReference type="InterPro" id="IPR023214">
    <property type="entry name" value="HAD_sf"/>
</dbReference>
<name>A0A2T3QIZ4_PHODM</name>
<dbReference type="Gene3D" id="3.30.1240.10">
    <property type="match status" value="1"/>
</dbReference>
<dbReference type="SFLD" id="SFLDG01140">
    <property type="entry name" value="C2.B:_Phosphomannomutase_and_P"/>
    <property type="match status" value="1"/>
</dbReference>
<dbReference type="PROSITE" id="PS01229">
    <property type="entry name" value="COF_2"/>
    <property type="match status" value="1"/>
</dbReference>
<dbReference type="SFLD" id="SFLDS00003">
    <property type="entry name" value="Haloacid_Dehalogenase"/>
    <property type="match status" value="1"/>
</dbReference>
<dbReference type="EMBL" id="UATL01000005">
    <property type="protein sequence ID" value="SPY44185.1"/>
    <property type="molecule type" value="Genomic_DNA"/>
</dbReference>
<dbReference type="RefSeq" id="WP_005306073.1">
    <property type="nucleotide sequence ID" value="NZ_PYOG01000013.1"/>
</dbReference>
<dbReference type="SUPFAM" id="SSF56784">
    <property type="entry name" value="HAD-like"/>
    <property type="match status" value="1"/>
</dbReference>
<dbReference type="NCBIfam" id="TIGR01484">
    <property type="entry name" value="HAD-SF-IIB"/>
    <property type="match status" value="1"/>
</dbReference>
<dbReference type="InterPro" id="IPR006379">
    <property type="entry name" value="HAD-SF_hydro_IIB"/>
</dbReference>
<dbReference type="SFLD" id="SFLDG01144">
    <property type="entry name" value="C2.B.4:_PGP_Like"/>
    <property type="match status" value="1"/>
</dbReference>
<gene>
    <name evidence="1" type="primary">yidA</name>
    <name evidence="1" type="ORF">NCTC11647_03122</name>
</gene>
<dbReference type="PANTHER" id="PTHR10000:SF8">
    <property type="entry name" value="HAD SUPERFAMILY HYDROLASE-LIKE, TYPE 3"/>
    <property type="match status" value="1"/>
</dbReference>
<dbReference type="NCBIfam" id="TIGR00099">
    <property type="entry name" value="Cof-subfamily"/>
    <property type="match status" value="1"/>
</dbReference>
<dbReference type="Pfam" id="PF08282">
    <property type="entry name" value="Hydrolase_3"/>
    <property type="match status" value="1"/>
</dbReference>
<dbReference type="Proteomes" id="UP000251647">
    <property type="component" value="Unassembled WGS sequence"/>
</dbReference>
<dbReference type="AlphaFoldDB" id="A0A2T3QIZ4"/>
<dbReference type="EC" id="3.1.3.-" evidence="1"/>
<proteinExistence type="predicted"/>
<organism evidence="1 2">
    <name type="scientific">Photobacterium damselae</name>
    <dbReference type="NCBI Taxonomy" id="38293"/>
    <lineage>
        <taxon>Bacteria</taxon>
        <taxon>Pseudomonadati</taxon>
        <taxon>Pseudomonadota</taxon>
        <taxon>Gammaproteobacteria</taxon>
        <taxon>Vibrionales</taxon>
        <taxon>Vibrionaceae</taxon>
        <taxon>Photobacterium</taxon>
    </lineage>
</organism>
<dbReference type="PANTHER" id="PTHR10000">
    <property type="entry name" value="PHOSPHOSERINE PHOSPHATASE"/>
    <property type="match status" value="1"/>
</dbReference>
<dbReference type="Gene3D" id="3.40.50.1000">
    <property type="entry name" value="HAD superfamily/HAD-like"/>
    <property type="match status" value="1"/>
</dbReference>
<dbReference type="OrthoDB" id="9781413at2"/>
<evidence type="ECO:0000313" key="1">
    <source>
        <dbReference type="EMBL" id="SPY44185.1"/>
    </source>
</evidence>
<reference evidence="1 2" key="1">
    <citation type="submission" date="2018-06" db="EMBL/GenBank/DDBJ databases">
        <authorList>
            <consortium name="Pathogen Informatics"/>
            <person name="Doyle S."/>
        </authorList>
    </citation>
    <scope>NUCLEOTIDE SEQUENCE [LARGE SCALE GENOMIC DNA]</scope>
    <source>
        <strain evidence="1 2">NCTC11647</strain>
    </source>
</reference>
<dbReference type="GO" id="GO:0005829">
    <property type="term" value="C:cytosol"/>
    <property type="evidence" value="ECO:0007669"/>
    <property type="project" value="TreeGrafter"/>
</dbReference>
<evidence type="ECO:0000313" key="2">
    <source>
        <dbReference type="Proteomes" id="UP000251647"/>
    </source>
</evidence>
<protein>
    <submittedName>
        <fullName evidence="1">Phosphatase YidA</fullName>
        <ecNumber evidence="1">3.1.3.-</ecNumber>
    </submittedName>
</protein>